<keyword evidence="4" id="KW-1185">Reference proteome</keyword>
<evidence type="ECO:0000259" key="2">
    <source>
        <dbReference type="Pfam" id="PF12697"/>
    </source>
</evidence>
<dbReference type="GO" id="GO:0009696">
    <property type="term" value="P:salicylic acid metabolic process"/>
    <property type="evidence" value="ECO:0007669"/>
    <property type="project" value="TreeGrafter"/>
</dbReference>
<reference evidence="3" key="1">
    <citation type="submission" date="2022-11" db="EMBL/GenBank/DDBJ databases">
        <title>Complete genome sequence of Methanogenium organophilum DSM 3596.</title>
        <authorList>
            <person name="Chen S.-C."/>
            <person name="Lai S.-J."/>
            <person name="You Y.-T."/>
        </authorList>
    </citation>
    <scope>NUCLEOTIDE SEQUENCE</scope>
    <source>
        <strain evidence="3">DSM 3596</strain>
    </source>
</reference>
<name>A0A9X9S565_METOG</name>
<accession>A0A9X9S565</accession>
<dbReference type="PANTHER" id="PTHR10992:SF1083">
    <property type="entry name" value="METHYLESTERASE 1"/>
    <property type="match status" value="1"/>
</dbReference>
<protein>
    <submittedName>
        <fullName evidence="3">Alpha/beta fold hydrolase</fullName>
    </submittedName>
</protein>
<dbReference type="InterPro" id="IPR045889">
    <property type="entry name" value="MES/HNL"/>
</dbReference>
<organism evidence="3 4">
    <name type="scientific">Methanogenium organophilum</name>
    <dbReference type="NCBI Taxonomy" id="2199"/>
    <lineage>
        <taxon>Archaea</taxon>
        <taxon>Methanobacteriati</taxon>
        <taxon>Methanobacteriota</taxon>
        <taxon>Stenosarchaea group</taxon>
        <taxon>Methanomicrobia</taxon>
        <taxon>Methanomicrobiales</taxon>
        <taxon>Methanomicrobiaceae</taxon>
        <taxon>Methanogenium</taxon>
    </lineage>
</organism>
<dbReference type="GeneID" id="76834485"/>
<evidence type="ECO:0000256" key="1">
    <source>
        <dbReference type="ARBA" id="ARBA00022801"/>
    </source>
</evidence>
<dbReference type="AlphaFoldDB" id="A0A9X9S565"/>
<evidence type="ECO:0000313" key="4">
    <source>
        <dbReference type="Proteomes" id="UP001163096"/>
    </source>
</evidence>
<evidence type="ECO:0000313" key="3">
    <source>
        <dbReference type="EMBL" id="WAI02279.1"/>
    </source>
</evidence>
<dbReference type="SUPFAM" id="SSF53474">
    <property type="entry name" value="alpha/beta-Hydrolases"/>
    <property type="match status" value="1"/>
</dbReference>
<dbReference type="EMBL" id="CP113361">
    <property type="protein sequence ID" value="WAI02279.1"/>
    <property type="molecule type" value="Genomic_DNA"/>
</dbReference>
<dbReference type="RefSeq" id="WP_268187557.1">
    <property type="nucleotide sequence ID" value="NZ_CP113361.1"/>
</dbReference>
<dbReference type="InterPro" id="IPR000073">
    <property type="entry name" value="AB_hydrolase_1"/>
</dbReference>
<dbReference type="GO" id="GO:0080031">
    <property type="term" value="F:methyl salicylate esterase activity"/>
    <property type="evidence" value="ECO:0007669"/>
    <property type="project" value="TreeGrafter"/>
</dbReference>
<dbReference type="GO" id="GO:0009694">
    <property type="term" value="P:jasmonic acid metabolic process"/>
    <property type="evidence" value="ECO:0007669"/>
    <property type="project" value="TreeGrafter"/>
</dbReference>
<dbReference type="Proteomes" id="UP001163096">
    <property type="component" value="Chromosome"/>
</dbReference>
<dbReference type="PANTHER" id="PTHR10992">
    <property type="entry name" value="METHYLESTERASE FAMILY MEMBER"/>
    <property type="match status" value="1"/>
</dbReference>
<sequence>MATFLLVHGAMHGGWCWKRVTPLLEAAGHRVLTPTLTGMGERYHLLTPETGLSTHVLDLLGTLYFEDLTDVIAVGHSYGGMVISQLADRASDQLAGLIFLDAFTGHDGAAMWDFQPEETRSLYLQWAARGGDGWRIPPTDAFVQTLGITEDADRAWVQSRLTDFPVKCQHDTLSLFSGGYEQLPKGYIHCTESPLAPKFWPFFDEAEGEGWPCRSISASHDAMVTHPALLARSLTDVTGEW</sequence>
<proteinExistence type="predicted"/>
<keyword evidence="1 3" id="KW-0378">Hydrolase</keyword>
<dbReference type="Gene3D" id="3.40.50.1820">
    <property type="entry name" value="alpha/beta hydrolase"/>
    <property type="match status" value="1"/>
</dbReference>
<dbReference type="KEGG" id="mou:OU421_05245"/>
<gene>
    <name evidence="3" type="ORF">OU421_05245</name>
</gene>
<dbReference type="GO" id="GO:0080030">
    <property type="term" value="F:methyl indole-3-acetate esterase activity"/>
    <property type="evidence" value="ECO:0007669"/>
    <property type="project" value="TreeGrafter"/>
</dbReference>
<feature type="domain" description="AB hydrolase-1" evidence="2">
    <location>
        <begin position="4"/>
        <end position="232"/>
    </location>
</feature>
<dbReference type="GO" id="GO:0080032">
    <property type="term" value="F:methyl jasmonate esterase activity"/>
    <property type="evidence" value="ECO:0007669"/>
    <property type="project" value="TreeGrafter"/>
</dbReference>
<dbReference type="InterPro" id="IPR029058">
    <property type="entry name" value="AB_hydrolase_fold"/>
</dbReference>
<dbReference type="Pfam" id="PF12697">
    <property type="entry name" value="Abhydrolase_6"/>
    <property type="match status" value="1"/>
</dbReference>